<name>A0A6N7KSS1_9ACTN</name>
<keyword evidence="3 5" id="KW-0269">Exonuclease</keyword>
<gene>
    <name evidence="5" type="ORF">F7Q99_19985</name>
</gene>
<proteinExistence type="predicted"/>
<dbReference type="GO" id="GO:0005829">
    <property type="term" value="C:cytosol"/>
    <property type="evidence" value="ECO:0007669"/>
    <property type="project" value="TreeGrafter"/>
</dbReference>
<dbReference type="PANTHER" id="PTHR30231">
    <property type="entry name" value="DNA POLYMERASE III SUBUNIT EPSILON"/>
    <property type="match status" value="1"/>
</dbReference>
<dbReference type="AlphaFoldDB" id="A0A6N7KSS1"/>
<comment type="caution">
    <text evidence="5">The sequence shown here is derived from an EMBL/GenBank/DDBJ whole genome shotgun (WGS) entry which is preliminary data.</text>
</comment>
<dbReference type="InterPro" id="IPR012337">
    <property type="entry name" value="RNaseH-like_sf"/>
</dbReference>
<evidence type="ECO:0000256" key="2">
    <source>
        <dbReference type="ARBA" id="ARBA00022801"/>
    </source>
</evidence>
<protein>
    <submittedName>
        <fullName evidence="5">3'-5' exonuclease</fullName>
    </submittedName>
</protein>
<organism evidence="5 6">
    <name type="scientific">Streptomyces kaniharaensis</name>
    <dbReference type="NCBI Taxonomy" id="212423"/>
    <lineage>
        <taxon>Bacteria</taxon>
        <taxon>Bacillati</taxon>
        <taxon>Actinomycetota</taxon>
        <taxon>Actinomycetes</taxon>
        <taxon>Kitasatosporales</taxon>
        <taxon>Streptomycetaceae</taxon>
        <taxon>Streptomyces</taxon>
    </lineage>
</organism>
<dbReference type="InterPro" id="IPR013520">
    <property type="entry name" value="Ribonucl_H"/>
</dbReference>
<evidence type="ECO:0000313" key="5">
    <source>
        <dbReference type="EMBL" id="MQS14481.1"/>
    </source>
</evidence>
<keyword evidence="1" id="KW-0540">Nuclease</keyword>
<evidence type="ECO:0000259" key="4">
    <source>
        <dbReference type="SMART" id="SM00479"/>
    </source>
</evidence>
<feature type="domain" description="Exonuclease" evidence="4">
    <location>
        <begin position="7"/>
        <end position="198"/>
    </location>
</feature>
<keyword evidence="2" id="KW-0378">Hydrolase</keyword>
<dbReference type="GO" id="GO:0008408">
    <property type="term" value="F:3'-5' exonuclease activity"/>
    <property type="evidence" value="ECO:0007669"/>
    <property type="project" value="TreeGrafter"/>
</dbReference>
<dbReference type="RefSeq" id="WP_326846909.1">
    <property type="nucleotide sequence ID" value="NZ_WBOF01000001.1"/>
</dbReference>
<dbReference type="NCBIfam" id="NF005927">
    <property type="entry name" value="PRK07942.1"/>
    <property type="match status" value="1"/>
</dbReference>
<dbReference type="Pfam" id="PF00929">
    <property type="entry name" value="RNase_T"/>
    <property type="match status" value="1"/>
</dbReference>
<evidence type="ECO:0000256" key="3">
    <source>
        <dbReference type="ARBA" id="ARBA00022839"/>
    </source>
</evidence>
<dbReference type="CDD" id="cd06127">
    <property type="entry name" value="DEDDh"/>
    <property type="match status" value="1"/>
</dbReference>
<sequence length="250" mass="27259">MSWHLTPLVGFDVESTGVDPESDRIVTAAVLWVGPQRSANAEDNAIRWKAIDRYGWVANPGVEIPEGAAKLHNITTEHARAVGRPAARVVQEIGIALAERIAEGTPIVAMNAVYDLTMLDRELQRHGHRPLAVQAGREPVVVDPLVLDRQVDRYRRGKRTLTALCQHYGVKLDDAHEAAADALAAIRVAVAIAERHPAIGGASIADLHTAQTAWAGEQADNLRQYLARQNRDVSGVHGHWPLIPRQGVAR</sequence>
<dbReference type="SUPFAM" id="SSF53098">
    <property type="entry name" value="Ribonuclease H-like"/>
    <property type="match status" value="1"/>
</dbReference>
<reference evidence="5 6" key="1">
    <citation type="submission" date="2019-09" db="EMBL/GenBank/DDBJ databases">
        <title>Genome Sequences of Streptomyces kaniharaensis ATCC 21070.</title>
        <authorList>
            <person name="Zhu W."/>
            <person name="De Crecy-Lagard V."/>
            <person name="Richards N.G."/>
        </authorList>
    </citation>
    <scope>NUCLEOTIDE SEQUENCE [LARGE SCALE GENOMIC DNA]</scope>
    <source>
        <strain evidence="5 6">SF-557</strain>
    </source>
</reference>
<keyword evidence="6" id="KW-1185">Reference proteome</keyword>
<accession>A0A6N7KSS1</accession>
<dbReference type="Proteomes" id="UP000450000">
    <property type="component" value="Unassembled WGS sequence"/>
</dbReference>
<evidence type="ECO:0000313" key="6">
    <source>
        <dbReference type="Proteomes" id="UP000450000"/>
    </source>
</evidence>
<dbReference type="PANTHER" id="PTHR30231:SF4">
    <property type="entry name" value="PROTEIN NEN2"/>
    <property type="match status" value="1"/>
</dbReference>
<dbReference type="InterPro" id="IPR036397">
    <property type="entry name" value="RNaseH_sf"/>
</dbReference>
<dbReference type="GO" id="GO:0003676">
    <property type="term" value="F:nucleic acid binding"/>
    <property type="evidence" value="ECO:0007669"/>
    <property type="project" value="InterPro"/>
</dbReference>
<dbReference type="Gene3D" id="3.30.420.10">
    <property type="entry name" value="Ribonuclease H-like superfamily/Ribonuclease H"/>
    <property type="match status" value="1"/>
</dbReference>
<dbReference type="EMBL" id="WBOF01000001">
    <property type="protein sequence ID" value="MQS14481.1"/>
    <property type="molecule type" value="Genomic_DNA"/>
</dbReference>
<evidence type="ECO:0000256" key="1">
    <source>
        <dbReference type="ARBA" id="ARBA00022722"/>
    </source>
</evidence>
<dbReference type="SMART" id="SM00479">
    <property type="entry name" value="EXOIII"/>
    <property type="match status" value="1"/>
</dbReference>